<keyword evidence="1" id="KW-0547">Nucleotide-binding</keyword>
<dbReference type="InterPro" id="IPR050235">
    <property type="entry name" value="CK1_Ser-Thr_kinase"/>
</dbReference>
<dbReference type="STRING" id="29172.A0A0D8XMA3"/>
<reference evidence="4" key="2">
    <citation type="journal article" date="2016" name="Sci. Rep.">
        <title>Dictyocaulus viviparus genome, variome and transcriptome elucidate lungworm biology and support future intervention.</title>
        <authorList>
            <person name="McNulty S.N."/>
            <person name="Strube C."/>
            <person name="Rosa B.A."/>
            <person name="Martin J.C."/>
            <person name="Tyagi R."/>
            <person name="Choi Y.J."/>
            <person name="Wang Q."/>
            <person name="Hallsworth Pepin K."/>
            <person name="Zhang X."/>
            <person name="Ozersky P."/>
            <person name="Wilson R.K."/>
            <person name="Sternberg P.W."/>
            <person name="Gasser R.B."/>
            <person name="Mitreva M."/>
        </authorList>
    </citation>
    <scope>NUCLEOTIDE SEQUENCE [LARGE SCALE GENOMIC DNA]</scope>
    <source>
        <strain evidence="4">HannoverDv2000</strain>
    </source>
</reference>
<keyword evidence="1" id="KW-0067">ATP-binding</keyword>
<dbReference type="PANTHER" id="PTHR11909">
    <property type="entry name" value="CASEIN KINASE-RELATED"/>
    <property type="match status" value="1"/>
</dbReference>
<dbReference type="SUPFAM" id="SSF56112">
    <property type="entry name" value="Protein kinase-like (PK-like)"/>
    <property type="match status" value="1"/>
</dbReference>
<accession>A0A0D8XMA3</accession>
<name>A0A0D8XMA3_DICVI</name>
<sequence length="338" mass="39918">MSDGRLIQETMRDMPTTYEDAIRSRNATYEVREMLGKGAFGAVFRVYRLEDNKELAMKCESYRVKTRILRHEAKVLKCLSKLNSPHFISLEDRGKISGRFMFLILKLVGKNLWDLRLESLNRKFSMATSLRAAEQTLAAIRDFHSCSYIHRDIKPPNFAVGRDYDSDPHTIYIIDFGLARRYRTTDKDLRYRRERVAFRGTTRYASISALEMKEQSRKDDVESWWYMVVEWMTGELPWRHLRGSEREEVKKYKKDLREPGNLMTVLRNTPQTYMARIILYIDTLEYVSIPDYNHIAAQLHASMKAYQLNYCDPLDWDLANAYVGPRYQDHPSYAQNKE</sequence>
<evidence type="ECO:0000259" key="2">
    <source>
        <dbReference type="PROSITE" id="PS50011"/>
    </source>
</evidence>
<dbReference type="InterPro" id="IPR000719">
    <property type="entry name" value="Prot_kinase_dom"/>
</dbReference>
<dbReference type="InterPro" id="IPR011009">
    <property type="entry name" value="Kinase-like_dom_sf"/>
</dbReference>
<dbReference type="GO" id="GO:0005524">
    <property type="term" value="F:ATP binding"/>
    <property type="evidence" value="ECO:0007669"/>
    <property type="project" value="UniProtKB-UniRule"/>
</dbReference>
<gene>
    <name evidence="3" type="ORF">DICVIV_10473</name>
</gene>
<dbReference type="PROSITE" id="PS00107">
    <property type="entry name" value="PROTEIN_KINASE_ATP"/>
    <property type="match status" value="1"/>
</dbReference>
<dbReference type="PROSITE" id="PS50011">
    <property type="entry name" value="PROTEIN_KINASE_DOM"/>
    <property type="match status" value="1"/>
</dbReference>
<dbReference type="Pfam" id="PF00069">
    <property type="entry name" value="Pkinase"/>
    <property type="match status" value="1"/>
</dbReference>
<organism evidence="3 4">
    <name type="scientific">Dictyocaulus viviparus</name>
    <name type="common">Bovine lungworm</name>
    <dbReference type="NCBI Taxonomy" id="29172"/>
    <lineage>
        <taxon>Eukaryota</taxon>
        <taxon>Metazoa</taxon>
        <taxon>Ecdysozoa</taxon>
        <taxon>Nematoda</taxon>
        <taxon>Chromadorea</taxon>
        <taxon>Rhabditida</taxon>
        <taxon>Rhabditina</taxon>
        <taxon>Rhabditomorpha</taxon>
        <taxon>Strongyloidea</taxon>
        <taxon>Metastrongylidae</taxon>
        <taxon>Dictyocaulus</taxon>
    </lineage>
</organism>
<dbReference type="InterPro" id="IPR017441">
    <property type="entry name" value="Protein_kinase_ATP_BS"/>
</dbReference>
<dbReference type="GO" id="GO:0004672">
    <property type="term" value="F:protein kinase activity"/>
    <property type="evidence" value="ECO:0007669"/>
    <property type="project" value="InterPro"/>
</dbReference>
<dbReference type="Gene3D" id="1.10.510.10">
    <property type="entry name" value="Transferase(Phosphotransferase) domain 1"/>
    <property type="match status" value="1"/>
</dbReference>
<proteinExistence type="predicted"/>
<keyword evidence="4" id="KW-1185">Reference proteome</keyword>
<reference evidence="3 4" key="1">
    <citation type="submission" date="2013-11" db="EMBL/GenBank/DDBJ databases">
        <title>Draft genome of the bovine lungworm Dictyocaulus viviparus.</title>
        <authorList>
            <person name="Mitreva M."/>
        </authorList>
    </citation>
    <scope>NUCLEOTIDE SEQUENCE [LARGE SCALE GENOMIC DNA]</scope>
    <source>
        <strain evidence="3 4">HannoverDv2000</strain>
    </source>
</reference>
<dbReference type="OrthoDB" id="10020333at2759"/>
<protein>
    <recommendedName>
        <fullName evidence="2">Protein kinase domain-containing protein</fullName>
    </recommendedName>
</protein>
<evidence type="ECO:0000313" key="4">
    <source>
        <dbReference type="Proteomes" id="UP000053766"/>
    </source>
</evidence>
<dbReference type="AlphaFoldDB" id="A0A0D8XMA3"/>
<dbReference type="Proteomes" id="UP000053766">
    <property type="component" value="Unassembled WGS sequence"/>
</dbReference>
<dbReference type="EMBL" id="KN716552">
    <property type="protein sequence ID" value="KJH43516.1"/>
    <property type="molecule type" value="Genomic_DNA"/>
</dbReference>
<feature type="binding site" evidence="1">
    <location>
        <position position="58"/>
    </location>
    <ligand>
        <name>ATP</name>
        <dbReference type="ChEBI" id="CHEBI:30616"/>
    </ligand>
</feature>
<evidence type="ECO:0000256" key="1">
    <source>
        <dbReference type="PROSITE-ProRule" id="PRU10141"/>
    </source>
</evidence>
<dbReference type="SMART" id="SM00220">
    <property type="entry name" value="S_TKc"/>
    <property type="match status" value="1"/>
</dbReference>
<feature type="domain" description="Protein kinase" evidence="2">
    <location>
        <begin position="29"/>
        <end position="338"/>
    </location>
</feature>
<evidence type="ECO:0000313" key="3">
    <source>
        <dbReference type="EMBL" id="KJH43516.1"/>
    </source>
</evidence>